<comment type="caution">
    <text evidence="1">The sequence shown here is derived from an EMBL/GenBank/DDBJ whole genome shotgun (WGS) entry which is preliminary data.</text>
</comment>
<gene>
    <name evidence="1" type="ORF">RND71_037788</name>
</gene>
<name>A0AAE1R1G4_9SOLA</name>
<proteinExistence type="predicted"/>
<sequence>MLLQMQISLRYGLILQYLFPVTFSIFDIHRVIDNRSSQLSAGHSGKVYLQHGLELAQRWEEMPSILSTCSFAQLISNSILDHFNTMDHVAVILTLHQVCPKQFELAFPFDPGCSLFTIFFGAIRNCVYWGDLGGSNLSRFCWLQWCRKWK</sequence>
<keyword evidence="2" id="KW-1185">Reference proteome</keyword>
<dbReference type="EMBL" id="JAVYJV010000021">
    <property type="protein sequence ID" value="KAK4341972.1"/>
    <property type="molecule type" value="Genomic_DNA"/>
</dbReference>
<organism evidence="1 2">
    <name type="scientific">Anisodus tanguticus</name>
    <dbReference type="NCBI Taxonomy" id="243964"/>
    <lineage>
        <taxon>Eukaryota</taxon>
        <taxon>Viridiplantae</taxon>
        <taxon>Streptophyta</taxon>
        <taxon>Embryophyta</taxon>
        <taxon>Tracheophyta</taxon>
        <taxon>Spermatophyta</taxon>
        <taxon>Magnoliopsida</taxon>
        <taxon>eudicotyledons</taxon>
        <taxon>Gunneridae</taxon>
        <taxon>Pentapetalae</taxon>
        <taxon>asterids</taxon>
        <taxon>lamiids</taxon>
        <taxon>Solanales</taxon>
        <taxon>Solanaceae</taxon>
        <taxon>Solanoideae</taxon>
        <taxon>Hyoscyameae</taxon>
        <taxon>Anisodus</taxon>
    </lineage>
</organism>
<dbReference type="AlphaFoldDB" id="A0AAE1R1G4"/>
<dbReference type="Proteomes" id="UP001291623">
    <property type="component" value="Unassembled WGS sequence"/>
</dbReference>
<evidence type="ECO:0000313" key="2">
    <source>
        <dbReference type="Proteomes" id="UP001291623"/>
    </source>
</evidence>
<reference evidence="1" key="1">
    <citation type="submission" date="2023-12" db="EMBL/GenBank/DDBJ databases">
        <title>Genome assembly of Anisodus tanguticus.</title>
        <authorList>
            <person name="Wang Y.-J."/>
        </authorList>
    </citation>
    <scope>NUCLEOTIDE SEQUENCE</scope>
    <source>
        <strain evidence="1">KB-2021</strain>
        <tissue evidence="1">Leaf</tissue>
    </source>
</reference>
<accession>A0AAE1R1G4</accession>
<evidence type="ECO:0000313" key="1">
    <source>
        <dbReference type="EMBL" id="KAK4341972.1"/>
    </source>
</evidence>
<protein>
    <submittedName>
        <fullName evidence="1">Uncharacterized protein</fullName>
    </submittedName>
</protein>